<dbReference type="EMBL" id="AJWJ01000350">
    <property type="protein sequence ID" value="KAF2071683.1"/>
    <property type="molecule type" value="Genomic_DNA"/>
</dbReference>
<evidence type="ECO:0000313" key="1">
    <source>
        <dbReference type="EMBL" id="KAF2071683.1"/>
    </source>
</evidence>
<evidence type="ECO:0000313" key="2">
    <source>
        <dbReference type="Proteomes" id="UP000695562"/>
    </source>
</evidence>
<proteinExistence type="predicted"/>
<keyword evidence="2" id="KW-1185">Reference proteome</keyword>
<sequence>MMQLKYPKYKEFSNSTPTQKEIMPIQDLQNALLDSKTIIQMKERDLIWRYQLKALPKKSGNETCILCNQPETSEHIFLTCPANKEDAHSLLRNYNRDLI</sequence>
<accession>A0A8J4UYB1</accession>
<protein>
    <submittedName>
        <fullName evidence="1">Uncharacterized protein</fullName>
    </submittedName>
</protein>
<reference evidence="1" key="1">
    <citation type="submission" date="2020-01" db="EMBL/GenBank/DDBJ databases">
        <title>Development of genomics and gene disruption for Polysphondylium violaceum indicates a role for the polyketide synthase stlB in stalk morphogenesis.</title>
        <authorList>
            <person name="Narita B."/>
            <person name="Kawabe Y."/>
            <person name="Kin K."/>
            <person name="Saito T."/>
            <person name="Gibbs R."/>
            <person name="Kuspa A."/>
            <person name="Muzny D."/>
            <person name="Queller D."/>
            <person name="Richards S."/>
            <person name="Strassman J."/>
            <person name="Sucgang R."/>
            <person name="Worley K."/>
            <person name="Schaap P."/>
        </authorList>
    </citation>
    <scope>NUCLEOTIDE SEQUENCE</scope>
    <source>
        <strain evidence="1">QSvi11</strain>
    </source>
</reference>
<dbReference type="Proteomes" id="UP000695562">
    <property type="component" value="Unassembled WGS sequence"/>
</dbReference>
<dbReference type="AlphaFoldDB" id="A0A8J4UYB1"/>
<organism evidence="1 2">
    <name type="scientific">Polysphondylium violaceum</name>
    <dbReference type="NCBI Taxonomy" id="133409"/>
    <lineage>
        <taxon>Eukaryota</taxon>
        <taxon>Amoebozoa</taxon>
        <taxon>Evosea</taxon>
        <taxon>Eumycetozoa</taxon>
        <taxon>Dictyostelia</taxon>
        <taxon>Dictyosteliales</taxon>
        <taxon>Dictyosteliaceae</taxon>
        <taxon>Polysphondylium</taxon>
    </lineage>
</organism>
<gene>
    <name evidence="1" type="ORF">CYY_006999</name>
</gene>
<name>A0A8J4UYB1_9MYCE</name>
<comment type="caution">
    <text evidence="1">The sequence shown here is derived from an EMBL/GenBank/DDBJ whole genome shotgun (WGS) entry which is preliminary data.</text>
</comment>